<name>A0ABU0YP80_9PROT</name>
<proteinExistence type="predicted"/>
<sequence>MPSRKTFRLGALLALLAGAGLLAPFLVNEARETWIEHAMAKGGYVIYLRHADRLSGPREPFSAATPLAGFSDCTRQRNLSAAGRGQAVRIGRAFLSLSVPVGAVYALPLCRTRETAELAFGHATLDAGLYDPAVVGRLLAQRPAEGTNTVVVDTEDQVRRIAGVTLAPGEAAIFKPDGKGGFLYRGMLDRDDLIR</sequence>
<comment type="caution">
    <text evidence="1">The sequence shown here is derived from an EMBL/GenBank/DDBJ whole genome shotgun (WGS) entry which is preliminary data.</text>
</comment>
<protein>
    <recommendedName>
        <fullName evidence="3">Histidine phosphatase family protein</fullName>
    </recommendedName>
</protein>
<evidence type="ECO:0000313" key="2">
    <source>
        <dbReference type="Proteomes" id="UP001230156"/>
    </source>
</evidence>
<keyword evidence="2" id="KW-1185">Reference proteome</keyword>
<accession>A0ABU0YP80</accession>
<dbReference type="InterPro" id="IPR029033">
    <property type="entry name" value="His_PPase_superfam"/>
</dbReference>
<dbReference type="Proteomes" id="UP001230156">
    <property type="component" value="Unassembled WGS sequence"/>
</dbReference>
<reference evidence="2" key="1">
    <citation type="submission" date="2023-08" db="EMBL/GenBank/DDBJ databases">
        <title>Rhodospirillaceae gen. nov., a novel taxon isolated from the Yangtze River Yuezi River estuary sludge.</title>
        <authorList>
            <person name="Ruan L."/>
        </authorList>
    </citation>
    <scope>NUCLEOTIDE SEQUENCE [LARGE SCALE GENOMIC DNA]</scope>
    <source>
        <strain evidence="2">R-7</strain>
    </source>
</reference>
<dbReference type="Gene3D" id="3.40.50.1240">
    <property type="entry name" value="Phosphoglycerate mutase-like"/>
    <property type="match status" value="1"/>
</dbReference>
<dbReference type="RefSeq" id="WP_379956282.1">
    <property type="nucleotide sequence ID" value="NZ_JAUYVI010000004.1"/>
</dbReference>
<dbReference type="EMBL" id="JAUYVI010000004">
    <property type="protein sequence ID" value="MDQ7248801.1"/>
    <property type="molecule type" value="Genomic_DNA"/>
</dbReference>
<dbReference type="SUPFAM" id="SSF53254">
    <property type="entry name" value="Phosphoglycerate mutase-like"/>
    <property type="match status" value="1"/>
</dbReference>
<evidence type="ECO:0000313" key="1">
    <source>
        <dbReference type="EMBL" id="MDQ7248801.1"/>
    </source>
</evidence>
<evidence type="ECO:0008006" key="3">
    <source>
        <dbReference type="Google" id="ProtNLM"/>
    </source>
</evidence>
<gene>
    <name evidence="1" type="ORF">Q8A70_14040</name>
</gene>
<organism evidence="1 2">
    <name type="scientific">Dongia sedimenti</name>
    <dbReference type="NCBI Taxonomy" id="3064282"/>
    <lineage>
        <taxon>Bacteria</taxon>
        <taxon>Pseudomonadati</taxon>
        <taxon>Pseudomonadota</taxon>
        <taxon>Alphaproteobacteria</taxon>
        <taxon>Rhodospirillales</taxon>
        <taxon>Dongiaceae</taxon>
        <taxon>Dongia</taxon>
    </lineage>
</organism>